<protein>
    <submittedName>
        <fullName evidence="1">Uncharacterized protein</fullName>
    </submittedName>
</protein>
<evidence type="ECO:0000313" key="1">
    <source>
        <dbReference type="EMBL" id="CEL93817.1"/>
    </source>
</evidence>
<dbReference type="PhylomeDB" id="A0A0G4EEL1"/>
<proteinExistence type="predicted"/>
<dbReference type="SUPFAM" id="SSF55486">
    <property type="entry name" value="Metalloproteases ('zincins'), catalytic domain"/>
    <property type="match status" value="1"/>
</dbReference>
<dbReference type="Gene3D" id="3.40.390.10">
    <property type="entry name" value="Collagenase (Catalytic Domain)"/>
    <property type="match status" value="1"/>
</dbReference>
<dbReference type="PANTHER" id="PTHR11804:SF84">
    <property type="entry name" value="SACCHAROLYSIN"/>
    <property type="match status" value="1"/>
</dbReference>
<dbReference type="Gene3D" id="1.10.1370.10">
    <property type="entry name" value="Neurolysin, domain 3"/>
    <property type="match status" value="1"/>
</dbReference>
<dbReference type="AlphaFoldDB" id="A0A0G4EEL1"/>
<dbReference type="OrthoDB" id="426292at2759"/>
<dbReference type="PANTHER" id="PTHR11804">
    <property type="entry name" value="PROTEASE M3 THIMET OLIGOPEPTIDASE-RELATED"/>
    <property type="match status" value="1"/>
</dbReference>
<dbReference type="InterPro" id="IPR024077">
    <property type="entry name" value="Neurolysin/TOP_dom2"/>
</dbReference>
<evidence type="ECO:0000313" key="2">
    <source>
        <dbReference type="Proteomes" id="UP000041254"/>
    </source>
</evidence>
<keyword evidence="2" id="KW-1185">Reference proteome</keyword>
<dbReference type="Proteomes" id="UP000041254">
    <property type="component" value="Unassembled WGS sequence"/>
</dbReference>
<accession>A0A0G4EEL1</accession>
<gene>
    <name evidence="1" type="ORF">Vbra_20228</name>
</gene>
<dbReference type="FunCoup" id="A0A0G4EEL1">
    <property type="interactions" value="13"/>
</dbReference>
<name>A0A0G4EEL1_VITBC</name>
<sequence>MLEFFRAFVHSAVVRTAATLRSFVQRGTHLDGLIANQRAFRLPDQLINRNELPSLVALKALRSVRKTAWRQTEKAPAESDQSSVNEALLSSLETLGFTRAFFTLLPKAPKLAVLGVLRSEIVRMDLMRRCYKQLMTSLKETTGATAADIQRRVAAAPCIEMEVALADKVGDHNATLLTYKMVRGEGTFTYAIAMMGRQKYVDVPAGAMLPSSFKDSIQQLAVKKDVVRVPVGQRTIEHVLATVADRQRRQKAFDAYAEGWDDDKVASAMLELLRVRHEIANQLGFTCWGDMQIQKRTVETRESLRKLYGDVLSALQPHIQALVKNAGKSAAISDRTTGKQPASGQGNVDYVDFQHHALNAVHWQKGHDPMQELRIGLLAPEILEMLSDIHGFHFEAVPTDLSNYGWPSHYQLIKVYDRQDHQRNAHRAQVIAFLYMTACLPKNPIGLFGQWSAMISGFGNVSTEMLADGHIHVSCPVALNPSAPVPLHSITAVCHELGHAMHFIHYLRNRRTIRQAKPLTPHTHEATDKQLKVGGVGGWRRLGYLFREPSALSRMCAPSVLAKSAGFNALDLLQLLQLSLVDDHLHGPDLEPNKCTPRELVESIRSVLEKTLPNVELPHNMPVTGRLQQYFASFAKHNYAGIFSVYLVAHVRASCAMAAYRRALQKGALSAYSSEVREVLQHPIYPEAAMGLRSTLDPSEGSLEPLMPGVYGKARNTAAEAAGRGDGLFGGWRKHPAEHLLARV</sequence>
<reference evidence="1 2" key="1">
    <citation type="submission" date="2014-11" db="EMBL/GenBank/DDBJ databases">
        <authorList>
            <person name="Zhu J."/>
            <person name="Qi W."/>
            <person name="Song R."/>
        </authorList>
    </citation>
    <scope>NUCLEOTIDE SEQUENCE [LARGE SCALE GENOMIC DNA]</scope>
</reference>
<dbReference type="InParanoid" id="A0A0G4EEL1"/>
<organism evidence="1 2">
    <name type="scientific">Vitrella brassicaformis (strain CCMP3155)</name>
    <dbReference type="NCBI Taxonomy" id="1169540"/>
    <lineage>
        <taxon>Eukaryota</taxon>
        <taxon>Sar</taxon>
        <taxon>Alveolata</taxon>
        <taxon>Colpodellida</taxon>
        <taxon>Vitrellaceae</taxon>
        <taxon>Vitrella</taxon>
    </lineage>
</organism>
<dbReference type="GO" id="GO:0006518">
    <property type="term" value="P:peptide metabolic process"/>
    <property type="evidence" value="ECO:0007669"/>
    <property type="project" value="TreeGrafter"/>
</dbReference>
<dbReference type="GO" id="GO:0004222">
    <property type="term" value="F:metalloendopeptidase activity"/>
    <property type="evidence" value="ECO:0007669"/>
    <property type="project" value="InterPro"/>
</dbReference>
<dbReference type="VEuPathDB" id="CryptoDB:Vbra_20228"/>
<dbReference type="EMBL" id="CDMY01000193">
    <property type="protein sequence ID" value="CEL93817.1"/>
    <property type="molecule type" value="Genomic_DNA"/>
</dbReference>
<dbReference type="GO" id="GO:0006508">
    <property type="term" value="P:proteolysis"/>
    <property type="evidence" value="ECO:0007669"/>
    <property type="project" value="InterPro"/>
</dbReference>
<dbReference type="InterPro" id="IPR045090">
    <property type="entry name" value="Pept_M3A_M3B"/>
</dbReference>
<dbReference type="InterPro" id="IPR024079">
    <property type="entry name" value="MetalloPept_cat_dom_sf"/>
</dbReference>